<comment type="cofactor">
    <cofactor evidence="10">
        <name>Mg(2+)</name>
        <dbReference type="ChEBI" id="CHEBI:18420"/>
    </cofactor>
</comment>
<comment type="caution">
    <text evidence="10">Lacks conserved residue(s) required for the propagation of feature annotation.</text>
</comment>
<evidence type="ECO:0000313" key="13">
    <source>
        <dbReference type="EMBL" id="KID42515.1"/>
    </source>
</evidence>
<evidence type="ECO:0000259" key="11">
    <source>
        <dbReference type="Pfam" id="PF12705"/>
    </source>
</evidence>
<dbReference type="PANTHER" id="PTHR30591">
    <property type="entry name" value="RECBCD ENZYME SUBUNIT RECC"/>
    <property type="match status" value="1"/>
</dbReference>
<dbReference type="GO" id="GO:0016817">
    <property type="term" value="F:hydrolase activity, acting on acid anhydrides"/>
    <property type="evidence" value="ECO:0007669"/>
    <property type="project" value="InterPro"/>
</dbReference>
<dbReference type="InterPro" id="IPR014141">
    <property type="entry name" value="DNA_helicase_suRexB"/>
</dbReference>
<comment type="caution">
    <text evidence="13">The sequence shown here is derived from an EMBL/GenBank/DDBJ whole genome shotgun (WGS) entry which is preliminary data.</text>
</comment>
<dbReference type="InterPro" id="IPR027417">
    <property type="entry name" value="P-loop_NTPase"/>
</dbReference>
<feature type="domain" description="PD-(D/E)XK endonuclease-like" evidence="11">
    <location>
        <begin position="805"/>
        <end position="1141"/>
    </location>
</feature>
<keyword evidence="6 10" id="KW-0269">Exonuclease</keyword>
<reference evidence="13 14" key="1">
    <citation type="submission" date="2014-06" db="EMBL/GenBank/DDBJ databases">
        <title>Functional and comparative genomic analyses of the Drosophila gut microbiota identify candidate symbiosis factors.</title>
        <authorList>
            <person name="Newell P.D."/>
            <person name="Chaston J.M."/>
            <person name="Douglas A.E."/>
        </authorList>
    </citation>
    <scope>NUCLEOTIDE SEQUENCE [LARGE SCALE GENOMIC DNA]</scope>
    <source>
        <strain evidence="13 14">DmCS_002</strain>
    </source>
</reference>
<dbReference type="GO" id="GO:0003690">
    <property type="term" value="F:double-stranded DNA binding"/>
    <property type="evidence" value="ECO:0007669"/>
    <property type="project" value="UniProtKB-UniRule"/>
</dbReference>
<dbReference type="GO" id="GO:0005524">
    <property type="term" value="F:ATP binding"/>
    <property type="evidence" value="ECO:0007669"/>
    <property type="project" value="UniProtKB-UniRule"/>
</dbReference>
<dbReference type="SUPFAM" id="SSF52540">
    <property type="entry name" value="P-loop containing nucleoside triphosphate hydrolases"/>
    <property type="match status" value="1"/>
</dbReference>
<keyword evidence="3 10" id="KW-0227">DNA damage</keyword>
<feature type="domain" description="ATP-dependent helicase/deoxyribonuclease subunit B N-terminal" evidence="12">
    <location>
        <begin position="5"/>
        <end position="280"/>
    </location>
</feature>
<dbReference type="Pfam" id="PF21445">
    <property type="entry name" value="ADDB_N"/>
    <property type="match status" value="1"/>
</dbReference>
<evidence type="ECO:0000256" key="2">
    <source>
        <dbReference type="ARBA" id="ARBA00022741"/>
    </source>
</evidence>
<dbReference type="InterPro" id="IPR038726">
    <property type="entry name" value="PDDEXK_AddAB-type"/>
</dbReference>
<sequence length="1195" mass="137161">MALQFVLGKASNDHFKKVIDNLDHSMQQHPHDTYFYLVPNHIKFESELGTLKQLNHDDQSTFAETRVQVFSFSRLMWYFLGNSKGYQLPRLSKDAVNMIIFQIIENYQDKLTVFKGEGAQPGFISQVADQINELQQGKIDPDTLDKIADLDPGTINPELQGKLHDISVIYREFLKETDGKYVDSSVTLEMLNQYLTDTDLSQMHFYISGFSQFSAQELEIVKALIDKANDITIDLNLDHAYPNEMPDSSAFFLRSGRLYHQLYQYARASGTKVMTDQYADGCRCSDGLRKLEDYWIASSEVGSPIQPKTNGNPDVALFRADSNYDELMNIATMIRQMVATGRFRYSDFMVVTRHLDKYQNVIDPIFQMQQIPYFVDIQKHMDNHPLVELIDALFSIYRADRKRNYRYDDVMRLLKSELLIPHDQDGNPMNIDRYRRCLSLCENLVLKNGYEGKRWTQDEDWEYATISDNDTGIVSNRNKEISADINVIRHFVKDTLPPFYKKMAKAKTGKDAANILYQFLDENGVINELKHWQDEATERGDLQEAGQSEQVWNTLCGLLDDFVTFLGDHPFEMDNFLDLLKAGFEGASYSQIPSTLDQVTISETGLVQLNNKKVTFVMGADDNSMPATIENNSLLNDADRDQMNEQFTDDQYLNDNSETQMVNEPYLNYLAFMTPDSKLVFSYNLGGGESDVTQAISPYVARIKDHFNLEEKHVSATPSPDSNDIRQYVGSKRATLKYLVKASLDAKVNGKQLGQAWTQIKAYLENDPTMRTITQKLMGSLTYKNVPAALKPEIVTGLYGNSITTSISKLEEFYYDPYEYFLKYGLRLKERDEFNLDPSSTGTFYHESLDKLIKEINDKHIDITDLSNEQIRNMVNEITGSIIEDDPDLQYEILKSSNRMEYISKQLVQTVMQMATTLRDQSHYTKMRPKNTEIIFGEPSETNGIDGLNFDLGDHHSVNVRGRIDRIDQMFLDGTEYLGVVDYKSSDRDIDLSEAYDGTRMQMMTYLDAVVQNQDKLSSTDKAKLASALYMHIFDPVLKPSEVENFDDIKQIEAVLMKKHKYSGLLVNNDGMLKDMVNNVADSSMIYPYKFKKGGKELDAISIKKSIIEPHDLELLLRRTEERIKNAGKQIFAGNIKLEPSQYKDKSKIDYSPYKSVMQFDSLLTENNYRIVKDMGNNKDVINFLREEERNNGGQ</sequence>
<dbReference type="RefSeq" id="WP_039143707.1">
    <property type="nucleotide sequence ID" value="NZ_JOJZ01000009.1"/>
</dbReference>
<dbReference type="OrthoDB" id="9758506at2"/>
<dbReference type="PANTHER" id="PTHR30591:SF1">
    <property type="entry name" value="RECBCD ENZYME SUBUNIT RECC"/>
    <property type="match status" value="1"/>
</dbReference>
<dbReference type="GO" id="GO:0000724">
    <property type="term" value="P:double-strand break repair via homologous recombination"/>
    <property type="evidence" value="ECO:0007669"/>
    <property type="project" value="UniProtKB-UniRule"/>
</dbReference>
<evidence type="ECO:0000256" key="9">
    <source>
        <dbReference type="ARBA" id="ARBA00023204"/>
    </source>
</evidence>
<evidence type="ECO:0000256" key="3">
    <source>
        <dbReference type="ARBA" id="ARBA00022763"/>
    </source>
</evidence>
<dbReference type="GO" id="GO:0004386">
    <property type="term" value="F:helicase activity"/>
    <property type="evidence" value="ECO:0007669"/>
    <property type="project" value="UniProtKB-KW"/>
</dbReference>
<dbReference type="EMBL" id="JOJZ01000009">
    <property type="protein sequence ID" value="KID42515.1"/>
    <property type="molecule type" value="Genomic_DNA"/>
</dbReference>
<evidence type="ECO:0000256" key="1">
    <source>
        <dbReference type="ARBA" id="ARBA00022722"/>
    </source>
</evidence>
<dbReference type="EC" id="3.1.-.-" evidence="10"/>
<dbReference type="Pfam" id="PF12705">
    <property type="entry name" value="PDDEXK_1"/>
    <property type="match status" value="1"/>
</dbReference>
<evidence type="ECO:0000256" key="4">
    <source>
        <dbReference type="ARBA" id="ARBA00022801"/>
    </source>
</evidence>
<dbReference type="PATRIC" id="fig|1614.7.peg.434"/>
<organism evidence="13 14">
    <name type="scientific">Fructilactobacillus fructivorans</name>
    <dbReference type="NCBI Taxonomy" id="1614"/>
    <lineage>
        <taxon>Bacteria</taxon>
        <taxon>Bacillati</taxon>
        <taxon>Bacillota</taxon>
        <taxon>Bacilli</taxon>
        <taxon>Lactobacillales</taxon>
        <taxon>Lactobacillaceae</taxon>
        <taxon>Fructilactobacillus</taxon>
    </lineage>
</organism>
<keyword evidence="2 10" id="KW-0547">Nucleotide-binding</keyword>
<evidence type="ECO:0000256" key="8">
    <source>
        <dbReference type="ARBA" id="ARBA00023125"/>
    </source>
</evidence>
<dbReference type="HAMAP" id="MF_01453">
    <property type="entry name" value="AddB_type2"/>
    <property type="match status" value="1"/>
</dbReference>
<evidence type="ECO:0000256" key="5">
    <source>
        <dbReference type="ARBA" id="ARBA00022806"/>
    </source>
</evidence>
<dbReference type="GO" id="GO:0008409">
    <property type="term" value="F:5'-3' exonuclease activity"/>
    <property type="evidence" value="ECO:0007669"/>
    <property type="project" value="UniProtKB-UniRule"/>
</dbReference>
<comment type="subunit">
    <text evidence="10">Heterodimer of AddA and RexB.</text>
</comment>
<dbReference type="Proteomes" id="UP000031397">
    <property type="component" value="Unassembled WGS sequence"/>
</dbReference>
<evidence type="ECO:0000259" key="12">
    <source>
        <dbReference type="Pfam" id="PF21445"/>
    </source>
</evidence>
<keyword evidence="7 10" id="KW-0067">ATP-binding</keyword>
<keyword evidence="9 10" id="KW-0234">DNA repair</keyword>
<protein>
    <recommendedName>
        <fullName evidence="10">ATP-dependent helicase/deoxyribonuclease subunit B</fullName>
        <ecNumber evidence="10">3.1.-.-</ecNumber>
    </recommendedName>
    <alternativeName>
        <fullName evidence="10">ATP-dependent helicase/nuclease subunit RexB</fullName>
    </alternativeName>
</protein>
<dbReference type="InterPro" id="IPR049035">
    <property type="entry name" value="ADDB_N"/>
</dbReference>
<dbReference type="AlphaFoldDB" id="A0A0C1M066"/>
<comment type="function">
    <text evidence="10">The heterodimer acts as both an ATP-dependent DNA helicase and an ATP-dependent, dual-direction single-stranded exonuclease. Recognizes the chi site generating a DNA molecule suitable for the initiation of homologous recombination. This subunit has 5' -&gt; 3' nuclease activity but not helicase activity.</text>
</comment>
<keyword evidence="5 10" id="KW-0347">Helicase</keyword>
<comment type="miscellaneous">
    <text evidence="10">Despite having helicase-like domains, this subunit does not have helicase activity.</text>
</comment>
<proteinExistence type="inferred from homology"/>
<name>A0A0C1M066_9LACO</name>
<accession>A0A0C1M066</accession>
<keyword evidence="8 10" id="KW-0238">DNA-binding</keyword>
<dbReference type="Gene3D" id="3.40.50.300">
    <property type="entry name" value="P-loop containing nucleotide triphosphate hydrolases"/>
    <property type="match status" value="4"/>
</dbReference>
<gene>
    <name evidence="10" type="primary">rexB</name>
    <name evidence="13" type="ORF">LfDm3_0444</name>
</gene>
<evidence type="ECO:0000256" key="6">
    <source>
        <dbReference type="ARBA" id="ARBA00022839"/>
    </source>
</evidence>
<keyword evidence="14" id="KW-1185">Reference proteome</keyword>
<keyword evidence="1 10" id="KW-0540">Nuclease</keyword>
<evidence type="ECO:0000256" key="7">
    <source>
        <dbReference type="ARBA" id="ARBA00022840"/>
    </source>
</evidence>
<comment type="similarity">
    <text evidence="10">Belongs to the helicase family. AddB/RexB type 2 subfamily.</text>
</comment>
<keyword evidence="4 10" id="KW-0378">Hydrolase</keyword>
<evidence type="ECO:0000313" key="14">
    <source>
        <dbReference type="Proteomes" id="UP000031397"/>
    </source>
</evidence>
<dbReference type="GeneID" id="74913126"/>
<evidence type="ECO:0000256" key="10">
    <source>
        <dbReference type="HAMAP-Rule" id="MF_01453"/>
    </source>
</evidence>